<dbReference type="PaxDb" id="6945-B7Q6F5"/>
<accession>B7Q6F5</accession>
<evidence type="ECO:0000313" key="3">
    <source>
        <dbReference type="EnsemblMetazoa" id="ISCW021175-PA"/>
    </source>
</evidence>
<evidence type="ECO:0000256" key="1">
    <source>
        <dbReference type="SAM" id="SignalP"/>
    </source>
</evidence>
<dbReference type="EMBL" id="ABJB010938963">
    <property type="status" value="NOT_ANNOTATED_CDS"/>
    <property type="molecule type" value="Genomic_DNA"/>
</dbReference>
<evidence type="ECO:0000313" key="2">
    <source>
        <dbReference type="EMBL" id="EEC14427.1"/>
    </source>
</evidence>
<reference evidence="3" key="2">
    <citation type="submission" date="2020-05" db="UniProtKB">
        <authorList>
            <consortium name="EnsemblMetazoa"/>
        </authorList>
    </citation>
    <scope>IDENTIFICATION</scope>
    <source>
        <strain evidence="3">wikel</strain>
    </source>
</reference>
<dbReference type="Proteomes" id="UP000001555">
    <property type="component" value="Unassembled WGS sequence"/>
</dbReference>
<name>B7Q6F5_IXOSC</name>
<dbReference type="EMBL" id="DS867245">
    <property type="protein sequence ID" value="EEC14427.1"/>
    <property type="molecule type" value="Genomic_DNA"/>
</dbReference>
<dbReference type="KEGG" id="isc:8036600"/>
<organism>
    <name type="scientific">Ixodes scapularis</name>
    <name type="common">Black-legged tick</name>
    <name type="synonym">Deer tick</name>
    <dbReference type="NCBI Taxonomy" id="6945"/>
    <lineage>
        <taxon>Eukaryota</taxon>
        <taxon>Metazoa</taxon>
        <taxon>Ecdysozoa</taxon>
        <taxon>Arthropoda</taxon>
        <taxon>Chelicerata</taxon>
        <taxon>Arachnida</taxon>
        <taxon>Acari</taxon>
        <taxon>Parasitiformes</taxon>
        <taxon>Ixodida</taxon>
        <taxon>Ixodoidea</taxon>
        <taxon>Ixodidae</taxon>
        <taxon>Ixodinae</taxon>
        <taxon>Ixodes</taxon>
    </lineage>
</organism>
<gene>
    <name evidence="3" type="primary">8036600</name>
    <name evidence="2" type="ORF">IscW_ISCW021175</name>
</gene>
<protein>
    <submittedName>
        <fullName evidence="2 3">Secreted protein, putative</fullName>
    </submittedName>
</protein>
<evidence type="ECO:0000313" key="4">
    <source>
        <dbReference type="Proteomes" id="UP000001555"/>
    </source>
</evidence>
<sequence length="204" mass="22262">MRSRLLARTFTALLVLFSICGICSGKTPTATFNEEIQSTPILLYQCYRNGTTVEPKDAVNYTALFDGTTPSDAASKGNVWFAMNGTEDKYTELSFTATYDSKSDMISLVASGSSTDEKIRLVESPFRGKAYFVNEMYDGQPASKIYDVDKTCVNAAANLQEACPDGCGMRLVREVGAVEQSGGITDVITSSARELFCRTFTFLC</sequence>
<keyword evidence="1" id="KW-0732">Signal</keyword>
<dbReference type="InParanoid" id="B7Q6F5"/>
<dbReference type="VEuPathDB" id="VectorBase:ISCP_033890"/>
<reference evidence="2 4" key="1">
    <citation type="submission" date="2008-03" db="EMBL/GenBank/DDBJ databases">
        <title>Annotation of Ixodes scapularis.</title>
        <authorList>
            <consortium name="Ixodes scapularis Genome Project Consortium"/>
            <person name="Caler E."/>
            <person name="Hannick L.I."/>
            <person name="Bidwell S."/>
            <person name="Joardar V."/>
            <person name="Thiagarajan M."/>
            <person name="Amedeo P."/>
            <person name="Galinsky K.J."/>
            <person name="Schobel S."/>
            <person name="Inman J."/>
            <person name="Hostetler J."/>
            <person name="Miller J."/>
            <person name="Hammond M."/>
            <person name="Megy K."/>
            <person name="Lawson D."/>
            <person name="Kodira C."/>
            <person name="Sutton G."/>
            <person name="Meyer J."/>
            <person name="Hill C.A."/>
            <person name="Birren B."/>
            <person name="Nene V."/>
            <person name="Collins F."/>
            <person name="Alarcon-Chaidez F."/>
            <person name="Wikel S."/>
            <person name="Strausberg R."/>
        </authorList>
    </citation>
    <scope>NUCLEOTIDE SEQUENCE [LARGE SCALE GENOMIC DNA]</scope>
    <source>
        <strain evidence="4">Wikel</strain>
        <strain evidence="2">Wikel colony</strain>
    </source>
</reference>
<dbReference type="OrthoDB" id="6501659at2759"/>
<dbReference type="EnsemblMetazoa" id="ISCW021175-RA">
    <property type="protein sequence ID" value="ISCW021175-PA"/>
    <property type="gene ID" value="ISCW021175"/>
</dbReference>
<feature type="signal peptide" evidence="1">
    <location>
        <begin position="1"/>
        <end position="25"/>
    </location>
</feature>
<proteinExistence type="predicted"/>
<dbReference type="HOGENOM" id="CLU_116448_0_0_1"/>
<feature type="chain" id="PRO_5010826692" evidence="1">
    <location>
        <begin position="26"/>
        <end position="204"/>
    </location>
</feature>
<keyword evidence="4" id="KW-1185">Reference proteome</keyword>
<dbReference type="VEuPathDB" id="VectorBase:ISCI021175"/>
<dbReference type="VEuPathDB" id="VectorBase:ISCW021175"/>
<dbReference type="AlphaFoldDB" id="B7Q6F5"/>